<feature type="transmembrane region" description="Helical" evidence="2">
    <location>
        <begin position="317"/>
        <end position="335"/>
    </location>
</feature>
<organism evidence="3 4">
    <name type="scientific">Cyclotella cryptica</name>
    <dbReference type="NCBI Taxonomy" id="29204"/>
    <lineage>
        <taxon>Eukaryota</taxon>
        <taxon>Sar</taxon>
        <taxon>Stramenopiles</taxon>
        <taxon>Ochrophyta</taxon>
        <taxon>Bacillariophyta</taxon>
        <taxon>Coscinodiscophyceae</taxon>
        <taxon>Thalassiosirophycidae</taxon>
        <taxon>Stephanodiscales</taxon>
        <taxon>Stephanodiscaceae</taxon>
        <taxon>Cyclotella</taxon>
    </lineage>
</organism>
<keyword evidence="2" id="KW-0472">Membrane</keyword>
<comment type="caution">
    <text evidence="3">The sequence shown here is derived from an EMBL/GenBank/DDBJ whole genome shotgun (WGS) entry which is preliminary data.</text>
</comment>
<feature type="transmembrane region" description="Helical" evidence="2">
    <location>
        <begin position="486"/>
        <end position="505"/>
    </location>
</feature>
<gene>
    <name evidence="3" type="ORF">HJC23_002012</name>
</gene>
<keyword evidence="2" id="KW-1133">Transmembrane helix</keyword>
<feature type="compositionally biased region" description="Low complexity" evidence="1">
    <location>
        <begin position="265"/>
        <end position="277"/>
    </location>
</feature>
<evidence type="ECO:0000256" key="1">
    <source>
        <dbReference type="SAM" id="MobiDB-lite"/>
    </source>
</evidence>
<feature type="transmembrane region" description="Helical" evidence="2">
    <location>
        <begin position="450"/>
        <end position="474"/>
    </location>
</feature>
<keyword evidence="2" id="KW-0812">Transmembrane</keyword>
<feature type="transmembrane region" description="Helical" evidence="2">
    <location>
        <begin position="97"/>
        <end position="117"/>
    </location>
</feature>
<keyword evidence="4" id="KW-1185">Reference proteome</keyword>
<name>A0ABD3NI83_9STRA</name>
<dbReference type="Proteomes" id="UP001516023">
    <property type="component" value="Unassembled WGS sequence"/>
</dbReference>
<feature type="transmembrane region" description="Helical" evidence="2">
    <location>
        <begin position="408"/>
        <end position="429"/>
    </location>
</feature>
<protein>
    <submittedName>
        <fullName evidence="3">Uncharacterized protein</fullName>
    </submittedName>
</protein>
<dbReference type="AlphaFoldDB" id="A0ABD3NI83"/>
<dbReference type="EMBL" id="JABMIG020000580">
    <property type="protein sequence ID" value="KAL3774712.1"/>
    <property type="molecule type" value="Genomic_DNA"/>
</dbReference>
<accession>A0ABD3NI83</accession>
<evidence type="ECO:0000256" key="2">
    <source>
        <dbReference type="SAM" id="Phobius"/>
    </source>
</evidence>
<reference evidence="3 4" key="1">
    <citation type="journal article" date="2020" name="G3 (Bethesda)">
        <title>Improved Reference Genome for Cyclotella cryptica CCMP332, a Model for Cell Wall Morphogenesis, Salinity Adaptation, and Lipid Production in Diatoms (Bacillariophyta).</title>
        <authorList>
            <person name="Roberts W.R."/>
            <person name="Downey K.M."/>
            <person name="Ruck E.C."/>
            <person name="Traller J.C."/>
            <person name="Alverson A.J."/>
        </authorList>
    </citation>
    <scope>NUCLEOTIDE SEQUENCE [LARGE SCALE GENOMIC DNA]</scope>
    <source>
        <strain evidence="3 4">CCMP332</strain>
    </source>
</reference>
<sequence length="538" mass="61100">MRRRRSSEVLIPPGRNVGGDNVGTGSEGNGVTYAARMDSIIEKSPYDDVNDGAYHDNLGPKMQASRADTMTKQMSGLGQNSFETEEMARYYQCRTTIITVYILHSALTLATLVLGVMHNGGYRKYVPVDPTGLSNLVINELILEEDSVSTQFECLKAYVDVHTSTVKDDLAFVCCTKHDSSPVFTTRPGWKNYQSNLCYPRDPYFDISMQQLPFSKRLTRFPEAWVLPMLPIFIRLVYQLISALGRLMKRGFESRHPVKSPSHQSLRQGSRVSSSSSANSILERVVVTPSAESFTSSPLPDTQTANNAILRVTLQRLLFYFLILNLRGWGLYVGANALEDYLIVPWVTGNRVISPLRTDSVSDVEHNIQSSNNECWYKDVLKTHHRTSMEQDYFSDCYGRPFDFSDHIVLFLAHYLPIFLFEMIYCWMFPFWVSSKSPHIKQQASRGRHITIACAVLHAVLFLYLHLIVLHATYQTAAYFHTTAEVIVGYMISWLLNLPILYLICSEKWVSLRQFVGLPSTQMIRLDQSNQIGTDKSS</sequence>
<evidence type="ECO:0000313" key="4">
    <source>
        <dbReference type="Proteomes" id="UP001516023"/>
    </source>
</evidence>
<proteinExistence type="predicted"/>
<evidence type="ECO:0000313" key="3">
    <source>
        <dbReference type="EMBL" id="KAL3774712.1"/>
    </source>
</evidence>
<feature type="transmembrane region" description="Helical" evidence="2">
    <location>
        <begin position="225"/>
        <end position="245"/>
    </location>
</feature>
<feature type="region of interest" description="Disordered" evidence="1">
    <location>
        <begin position="255"/>
        <end position="277"/>
    </location>
</feature>